<gene>
    <name evidence="12 14" type="primary">prs</name>
    <name evidence="14" type="ORF">NCTC10138_00107</name>
</gene>
<feature type="binding site" evidence="12">
    <location>
        <begin position="102"/>
        <end position="103"/>
    </location>
    <ligand>
        <name>ATP</name>
        <dbReference type="ChEBI" id="CHEBI:30616"/>
    </ligand>
</feature>
<dbReference type="PANTHER" id="PTHR10210:SF41">
    <property type="entry name" value="RIBOSE-PHOSPHATE PYROPHOSPHOKINASE 1, CHLOROPLASTIC"/>
    <property type="match status" value="1"/>
</dbReference>
<feature type="binding site" evidence="12">
    <location>
        <position position="225"/>
    </location>
    <ligand>
        <name>D-ribose 5-phosphate</name>
        <dbReference type="ChEBI" id="CHEBI:78346"/>
    </ligand>
</feature>
<dbReference type="SMART" id="SM01400">
    <property type="entry name" value="Pribosyltran_N"/>
    <property type="match status" value="1"/>
</dbReference>
<feature type="binding site" evidence="12">
    <location>
        <position position="176"/>
    </location>
    <ligand>
        <name>Mg(2+)</name>
        <dbReference type="ChEBI" id="CHEBI:18420"/>
    </ligand>
</feature>
<dbReference type="Pfam" id="PF14572">
    <property type="entry name" value="Pribosyl_synth"/>
    <property type="match status" value="1"/>
</dbReference>
<dbReference type="InterPro" id="IPR037515">
    <property type="entry name" value="Rib-P_diPkinase_bac"/>
</dbReference>
<keyword evidence="12" id="KW-0963">Cytoplasm</keyword>
<comment type="function">
    <text evidence="10 12">Involved in the biosynthesis of the central metabolite phospho-alpha-D-ribosyl-1-pyrophosphate (PRPP) via the transfer of pyrophosphoryl group from ATP to 1-hydroxyl of ribose-5-phosphate (Rib-5-P).</text>
</comment>
<evidence type="ECO:0000256" key="1">
    <source>
        <dbReference type="ARBA" id="ARBA00004996"/>
    </source>
</evidence>
<sequence>MSESMGIKRTKLFALSSNKELAELVSRSSGLPLSEIELFRFSDGEIGLNISESVRGCDVFVVQSTSNPTNENLMELLIFADAVKRASAKSLTVIMPYYGYSRQDRKAKSRQPITAKLVADLLQIAGIDRIISIDLHAAQIQGFFNIPIDNFPAAPLLANYFLRKKQLENIVVVSPDHGGATRARKFAKILDATMAIIDKRRPEPNRAEVMSIIGDVKGKVAVIIDDMIDTAGTLVAGAEALLQYGATEVYAAATHPIFSGQAIERINASSIKKVVVTDTIKLSQAAIDSNKIVQVSMGNLLGESIRHIIEDKPISQIFDVIETLEVLKVWVI</sequence>
<dbReference type="GO" id="GO:0006164">
    <property type="term" value="P:purine nucleotide biosynthetic process"/>
    <property type="evidence" value="ECO:0007669"/>
    <property type="project" value="TreeGrafter"/>
</dbReference>
<dbReference type="NCBIfam" id="TIGR01251">
    <property type="entry name" value="ribP_PPkin"/>
    <property type="match status" value="1"/>
</dbReference>
<feature type="binding site" evidence="12">
    <location>
        <position position="201"/>
    </location>
    <ligand>
        <name>D-ribose 5-phosphate</name>
        <dbReference type="ChEBI" id="CHEBI:78346"/>
    </ligand>
</feature>
<comment type="similarity">
    <text evidence="11 12">Belongs to the ribose-phosphate pyrophosphokinase family. Class I subfamily.</text>
</comment>
<comment type="pathway">
    <text evidence="1 12">Metabolic intermediate biosynthesis; 5-phospho-alpha-D-ribose 1-diphosphate biosynthesis; 5-phospho-alpha-D-ribose 1-diphosphate from D-ribose 5-phosphate (route I): step 1/1.</text>
</comment>
<accession>A0A449BBD1</accession>
<organism evidence="14 15">
    <name type="scientific">Haploplasma axanthum</name>
    <name type="common">Acholeplasma axanthum</name>
    <dbReference type="NCBI Taxonomy" id="29552"/>
    <lineage>
        <taxon>Bacteria</taxon>
        <taxon>Bacillati</taxon>
        <taxon>Mycoplasmatota</taxon>
        <taxon>Mollicutes</taxon>
        <taxon>Acholeplasmatales</taxon>
        <taxon>Acholeplasmataceae</taxon>
        <taxon>Haploplasma</taxon>
    </lineage>
</organism>
<reference evidence="14 15" key="1">
    <citation type="submission" date="2019-01" db="EMBL/GenBank/DDBJ databases">
        <authorList>
            <consortium name="Pathogen Informatics"/>
        </authorList>
    </citation>
    <scope>NUCLEOTIDE SEQUENCE [LARGE SCALE GENOMIC DNA]</scope>
    <source>
        <strain evidence="14 15">NCTC10138</strain>
    </source>
</reference>
<keyword evidence="5 12" id="KW-0547">Nucleotide-binding</keyword>
<keyword evidence="6 12" id="KW-0418">Kinase</keyword>
<dbReference type="EC" id="2.7.6.1" evidence="12"/>
<feature type="domain" description="Ribose-phosphate pyrophosphokinase N-terminal" evidence="13">
    <location>
        <begin position="11"/>
        <end position="126"/>
    </location>
</feature>
<dbReference type="OrthoDB" id="9777067at2"/>
<evidence type="ECO:0000256" key="8">
    <source>
        <dbReference type="ARBA" id="ARBA00022842"/>
    </source>
</evidence>
<proteinExistence type="inferred from homology"/>
<evidence type="ECO:0000256" key="12">
    <source>
        <dbReference type="HAMAP-Rule" id="MF_00583"/>
    </source>
</evidence>
<comment type="cofactor">
    <cofactor evidence="12">
        <name>Mg(2+)</name>
        <dbReference type="ChEBI" id="CHEBI:18420"/>
    </cofactor>
    <text evidence="12">Binds 2 Mg(2+) ions per subunit.</text>
</comment>
<dbReference type="CDD" id="cd06223">
    <property type="entry name" value="PRTases_typeI"/>
    <property type="match status" value="1"/>
</dbReference>
<evidence type="ECO:0000256" key="3">
    <source>
        <dbReference type="ARBA" id="ARBA00022723"/>
    </source>
</evidence>
<dbReference type="GO" id="GO:0005737">
    <property type="term" value="C:cytoplasm"/>
    <property type="evidence" value="ECO:0007669"/>
    <property type="project" value="UniProtKB-SubCell"/>
</dbReference>
<dbReference type="NCBIfam" id="NF002320">
    <property type="entry name" value="PRK01259.1"/>
    <property type="match status" value="1"/>
</dbReference>
<dbReference type="EMBL" id="LR215048">
    <property type="protein sequence ID" value="VEU79695.1"/>
    <property type="molecule type" value="Genomic_DNA"/>
</dbReference>
<dbReference type="GO" id="GO:0000287">
    <property type="term" value="F:magnesium ion binding"/>
    <property type="evidence" value="ECO:0007669"/>
    <property type="project" value="UniProtKB-UniRule"/>
</dbReference>
<keyword evidence="7 12" id="KW-0067">ATP-binding</keyword>
<name>A0A449BBD1_HAPAX</name>
<evidence type="ECO:0000313" key="14">
    <source>
        <dbReference type="EMBL" id="VEU79695.1"/>
    </source>
</evidence>
<dbReference type="PANTHER" id="PTHR10210">
    <property type="entry name" value="RIBOSE-PHOSPHATE DIPHOSPHOKINASE FAMILY MEMBER"/>
    <property type="match status" value="1"/>
</dbReference>
<comment type="catalytic activity">
    <reaction evidence="9 12">
        <text>D-ribose 5-phosphate + ATP = 5-phospho-alpha-D-ribose 1-diphosphate + AMP + H(+)</text>
        <dbReference type="Rhea" id="RHEA:15609"/>
        <dbReference type="ChEBI" id="CHEBI:15378"/>
        <dbReference type="ChEBI" id="CHEBI:30616"/>
        <dbReference type="ChEBI" id="CHEBI:58017"/>
        <dbReference type="ChEBI" id="CHEBI:78346"/>
        <dbReference type="ChEBI" id="CHEBI:456215"/>
        <dbReference type="EC" id="2.7.6.1"/>
    </reaction>
</comment>
<dbReference type="GO" id="GO:0009156">
    <property type="term" value="P:ribonucleoside monophosphate biosynthetic process"/>
    <property type="evidence" value="ECO:0007669"/>
    <property type="project" value="InterPro"/>
</dbReference>
<evidence type="ECO:0000256" key="2">
    <source>
        <dbReference type="ARBA" id="ARBA00022679"/>
    </source>
</evidence>
<dbReference type="FunFam" id="3.40.50.2020:FF:000001">
    <property type="entry name" value="Ribose-phosphate pyrophosphokinase"/>
    <property type="match status" value="1"/>
</dbReference>
<dbReference type="GO" id="GO:0016301">
    <property type="term" value="F:kinase activity"/>
    <property type="evidence" value="ECO:0007669"/>
    <property type="project" value="UniProtKB-KW"/>
</dbReference>
<dbReference type="GO" id="GO:0005524">
    <property type="term" value="F:ATP binding"/>
    <property type="evidence" value="ECO:0007669"/>
    <property type="project" value="UniProtKB-KW"/>
</dbReference>
<evidence type="ECO:0000256" key="11">
    <source>
        <dbReference type="ARBA" id="ARBA00061444"/>
    </source>
</evidence>
<feature type="binding site" evidence="12">
    <location>
        <position position="136"/>
    </location>
    <ligand>
        <name>Mg(2+)</name>
        <dbReference type="ChEBI" id="CHEBI:18420"/>
    </ligand>
</feature>
<feature type="active site" evidence="12">
    <location>
        <position position="199"/>
    </location>
</feature>
<dbReference type="InterPro" id="IPR000836">
    <property type="entry name" value="PRTase_dom"/>
</dbReference>
<dbReference type="Gene3D" id="3.40.50.2020">
    <property type="match status" value="2"/>
</dbReference>
<dbReference type="InterPro" id="IPR005946">
    <property type="entry name" value="Rib-P_diPkinase"/>
</dbReference>
<evidence type="ECO:0000259" key="13">
    <source>
        <dbReference type="Pfam" id="PF13793"/>
    </source>
</evidence>
<evidence type="ECO:0000313" key="15">
    <source>
        <dbReference type="Proteomes" id="UP000289841"/>
    </source>
</evidence>
<dbReference type="SUPFAM" id="SSF53271">
    <property type="entry name" value="PRTase-like"/>
    <property type="match status" value="1"/>
</dbReference>
<evidence type="ECO:0000256" key="6">
    <source>
        <dbReference type="ARBA" id="ARBA00022777"/>
    </source>
</evidence>
<dbReference type="InterPro" id="IPR029099">
    <property type="entry name" value="Pribosyltran_N"/>
</dbReference>
<keyword evidence="2 12" id="KW-0808">Transferase</keyword>
<keyword evidence="15" id="KW-1185">Reference proteome</keyword>
<dbReference type="UniPathway" id="UPA00087">
    <property type="reaction ID" value="UER00172"/>
</dbReference>
<protein>
    <recommendedName>
        <fullName evidence="12">Ribose-phosphate pyrophosphokinase</fullName>
        <shortName evidence="12">RPPK</shortName>
        <ecNumber evidence="12">2.7.6.1</ecNumber>
    </recommendedName>
    <alternativeName>
        <fullName evidence="12">5-phospho-D-ribosyl alpha-1-diphosphate synthase</fullName>
    </alternativeName>
    <alternativeName>
        <fullName evidence="12">Phosphoribosyl diphosphate synthase</fullName>
    </alternativeName>
    <alternativeName>
        <fullName evidence="12">Phosphoribosyl pyrophosphate synthase</fullName>
        <shortName evidence="12">P-Rib-PP synthase</shortName>
        <shortName evidence="12">PRPP synthase</shortName>
        <shortName evidence="12">PRPPase</shortName>
    </alternativeName>
</protein>
<feature type="binding site" evidence="12">
    <location>
        <begin position="229"/>
        <end position="233"/>
    </location>
    <ligand>
        <name>D-ribose 5-phosphate</name>
        <dbReference type="ChEBI" id="CHEBI:78346"/>
    </ligand>
</feature>
<dbReference type="InterPro" id="IPR000842">
    <property type="entry name" value="PRib_PP_synth_CS"/>
</dbReference>
<evidence type="ECO:0000256" key="7">
    <source>
        <dbReference type="ARBA" id="ARBA00022840"/>
    </source>
</evidence>
<dbReference type="GO" id="GO:0006015">
    <property type="term" value="P:5-phosphoribose 1-diphosphate biosynthetic process"/>
    <property type="evidence" value="ECO:0007669"/>
    <property type="project" value="UniProtKB-UniRule"/>
</dbReference>
<evidence type="ECO:0000256" key="4">
    <source>
        <dbReference type="ARBA" id="ARBA00022727"/>
    </source>
</evidence>
<comment type="subcellular location">
    <subcellularLocation>
        <location evidence="12">Cytoplasm</location>
    </subcellularLocation>
</comment>
<dbReference type="InterPro" id="IPR029057">
    <property type="entry name" value="PRTase-like"/>
</dbReference>
<dbReference type="KEGG" id="aaxa:NCTC10138_00107"/>
<dbReference type="Proteomes" id="UP000289841">
    <property type="component" value="Chromosome"/>
</dbReference>
<keyword evidence="3 12" id="KW-0479">Metal-binding</keyword>
<dbReference type="Pfam" id="PF13793">
    <property type="entry name" value="Pribosyltran_N"/>
    <property type="match status" value="1"/>
</dbReference>
<keyword evidence="4 12" id="KW-0545">Nucleotide biosynthesis</keyword>
<dbReference type="STRING" id="1278311.GCA_000428705_01244"/>
<comment type="subunit">
    <text evidence="12">Homohexamer.</text>
</comment>
<evidence type="ECO:0000256" key="9">
    <source>
        <dbReference type="ARBA" id="ARBA00049535"/>
    </source>
</evidence>
<dbReference type="PROSITE" id="PS00114">
    <property type="entry name" value="PRPP_SYNTHASE"/>
    <property type="match status" value="1"/>
</dbReference>
<dbReference type="GO" id="GO:0004749">
    <property type="term" value="F:ribose phosphate diphosphokinase activity"/>
    <property type="evidence" value="ECO:0007669"/>
    <property type="project" value="UniProtKB-UniRule"/>
</dbReference>
<dbReference type="GO" id="GO:0002189">
    <property type="term" value="C:ribose phosphate diphosphokinase complex"/>
    <property type="evidence" value="ECO:0007669"/>
    <property type="project" value="TreeGrafter"/>
</dbReference>
<evidence type="ECO:0000256" key="5">
    <source>
        <dbReference type="ARBA" id="ARBA00022741"/>
    </source>
</evidence>
<feature type="binding site" evidence="12">
    <location>
        <begin position="43"/>
        <end position="45"/>
    </location>
    <ligand>
        <name>ATP</name>
        <dbReference type="ChEBI" id="CHEBI:30616"/>
    </ligand>
</feature>
<keyword evidence="8 12" id="KW-0460">Magnesium</keyword>
<dbReference type="HAMAP" id="MF_00583_B">
    <property type="entry name" value="RibP_PPkinase_B"/>
    <property type="match status" value="1"/>
</dbReference>
<evidence type="ECO:0000256" key="10">
    <source>
        <dbReference type="ARBA" id="ARBA00054914"/>
    </source>
</evidence>
<dbReference type="AlphaFoldDB" id="A0A449BBD1"/>